<gene>
    <name evidence="2" type="ORF">B0H16DRAFT_1734449</name>
</gene>
<dbReference type="Proteomes" id="UP001215598">
    <property type="component" value="Unassembled WGS sequence"/>
</dbReference>
<proteinExistence type="predicted"/>
<sequence>MPYTRWKLLALLSDICTLIAVTYPLCILAMRFIVTHFSRIEPLATGLGISPTYCAAYLHVLTHILVVQVLAINVGLCVMGVACVEGYRVTVWERREGIRRVDGEDIEMDGGKRGPCTGRSLFAIIISYMRQRLHSLYGKTGSHSGNCAMSSLVLARMYHEFRI</sequence>
<evidence type="ECO:0000313" key="2">
    <source>
        <dbReference type="EMBL" id="KAJ7728892.1"/>
    </source>
</evidence>
<keyword evidence="1" id="KW-0812">Transmembrane</keyword>
<organism evidence="2 3">
    <name type="scientific">Mycena metata</name>
    <dbReference type="NCBI Taxonomy" id="1033252"/>
    <lineage>
        <taxon>Eukaryota</taxon>
        <taxon>Fungi</taxon>
        <taxon>Dikarya</taxon>
        <taxon>Basidiomycota</taxon>
        <taxon>Agaricomycotina</taxon>
        <taxon>Agaricomycetes</taxon>
        <taxon>Agaricomycetidae</taxon>
        <taxon>Agaricales</taxon>
        <taxon>Marasmiineae</taxon>
        <taxon>Mycenaceae</taxon>
        <taxon>Mycena</taxon>
    </lineage>
</organism>
<protein>
    <submittedName>
        <fullName evidence="2">Uncharacterized protein</fullName>
    </submittedName>
</protein>
<comment type="caution">
    <text evidence="2">The sequence shown here is derived from an EMBL/GenBank/DDBJ whole genome shotgun (WGS) entry which is preliminary data.</text>
</comment>
<accession>A0AAD7HUV6</accession>
<keyword evidence="3" id="KW-1185">Reference proteome</keyword>
<feature type="transmembrane region" description="Helical" evidence="1">
    <location>
        <begin position="6"/>
        <end position="30"/>
    </location>
</feature>
<evidence type="ECO:0000256" key="1">
    <source>
        <dbReference type="SAM" id="Phobius"/>
    </source>
</evidence>
<dbReference type="EMBL" id="JARKIB010000169">
    <property type="protein sequence ID" value="KAJ7728892.1"/>
    <property type="molecule type" value="Genomic_DNA"/>
</dbReference>
<evidence type="ECO:0000313" key="3">
    <source>
        <dbReference type="Proteomes" id="UP001215598"/>
    </source>
</evidence>
<keyword evidence="1" id="KW-1133">Transmembrane helix</keyword>
<name>A0AAD7HUV6_9AGAR</name>
<feature type="transmembrane region" description="Helical" evidence="1">
    <location>
        <begin position="66"/>
        <end position="87"/>
    </location>
</feature>
<reference evidence="2" key="1">
    <citation type="submission" date="2023-03" db="EMBL/GenBank/DDBJ databases">
        <title>Massive genome expansion in bonnet fungi (Mycena s.s.) driven by repeated elements and novel gene families across ecological guilds.</title>
        <authorList>
            <consortium name="Lawrence Berkeley National Laboratory"/>
            <person name="Harder C.B."/>
            <person name="Miyauchi S."/>
            <person name="Viragh M."/>
            <person name="Kuo A."/>
            <person name="Thoen E."/>
            <person name="Andreopoulos B."/>
            <person name="Lu D."/>
            <person name="Skrede I."/>
            <person name="Drula E."/>
            <person name="Henrissat B."/>
            <person name="Morin E."/>
            <person name="Kohler A."/>
            <person name="Barry K."/>
            <person name="LaButti K."/>
            <person name="Morin E."/>
            <person name="Salamov A."/>
            <person name="Lipzen A."/>
            <person name="Mereny Z."/>
            <person name="Hegedus B."/>
            <person name="Baldrian P."/>
            <person name="Stursova M."/>
            <person name="Weitz H."/>
            <person name="Taylor A."/>
            <person name="Grigoriev I.V."/>
            <person name="Nagy L.G."/>
            <person name="Martin F."/>
            <person name="Kauserud H."/>
        </authorList>
    </citation>
    <scope>NUCLEOTIDE SEQUENCE</scope>
    <source>
        <strain evidence="2">CBHHK182m</strain>
    </source>
</reference>
<dbReference type="AlphaFoldDB" id="A0AAD7HUV6"/>
<keyword evidence="1" id="KW-0472">Membrane</keyword>